<proteinExistence type="predicted"/>
<feature type="non-terminal residue" evidence="1">
    <location>
        <position position="67"/>
    </location>
</feature>
<evidence type="ECO:0000313" key="2">
    <source>
        <dbReference type="Proteomes" id="UP000824469"/>
    </source>
</evidence>
<organism evidence="1 2">
    <name type="scientific">Taxus chinensis</name>
    <name type="common">Chinese yew</name>
    <name type="synonym">Taxus wallichiana var. chinensis</name>
    <dbReference type="NCBI Taxonomy" id="29808"/>
    <lineage>
        <taxon>Eukaryota</taxon>
        <taxon>Viridiplantae</taxon>
        <taxon>Streptophyta</taxon>
        <taxon>Embryophyta</taxon>
        <taxon>Tracheophyta</taxon>
        <taxon>Spermatophyta</taxon>
        <taxon>Pinopsida</taxon>
        <taxon>Pinidae</taxon>
        <taxon>Conifers II</taxon>
        <taxon>Cupressales</taxon>
        <taxon>Taxaceae</taxon>
        <taxon>Taxus</taxon>
    </lineage>
</organism>
<evidence type="ECO:0000313" key="1">
    <source>
        <dbReference type="EMBL" id="KAH9325261.1"/>
    </source>
</evidence>
<sequence length="67" mass="7457">MASASSSALGTSTHLFRRISRVGGDPSCSVIPELQRWVAEGRSIRKVDLQLIIKELRKFGRHTHALQ</sequence>
<keyword evidence="2" id="KW-1185">Reference proteome</keyword>
<dbReference type="AlphaFoldDB" id="A0AA38GLN1"/>
<dbReference type="EMBL" id="JAHRHJ020000002">
    <property type="protein sequence ID" value="KAH9325261.1"/>
    <property type="molecule type" value="Genomic_DNA"/>
</dbReference>
<reference evidence="1 2" key="1">
    <citation type="journal article" date="2021" name="Nat. Plants">
        <title>The Taxus genome provides insights into paclitaxel biosynthesis.</title>
        <authorList>
            <person name="Xiong X."/>
            <person name="Gou J."/>
            <person name="Liao Q."/>
            <person name="Li Y."/>
            <person name="Zhou Q."/>
            <person name="Bi G."/>
            <person name="Li C."/>
            <person name="Du R."/>
            <person name="Wang X."/>
            <person name="Sun T."/>
            <person name="Guo L."/>
            <person name="Liang H."/>
            <person name="Lu P."/>
            <person name="Wu Y."/>
            <person name="Zhang Z."/>
            <person name="Ro D.K."/>
            <person name="Shang Y."/>
            <person name="Huang S."/>
            <person name="Yan J."/>
        </authorList>
    </citation>
    <scope>NUCLEOTIDE SEQUENCE [LARGE SCALE GENOMIC DNA]</scope>
    <source>
        <strain evidence="1">Ta-2019</strain>
    </source>
</reference>
<comment type="caution">
    <text evidence="1">The sequence shown here is derived from an EMBL/GenBank/DDBJ whole genome shotgun (WGS) entry which is preliminary data.</text>
</comment>
<dbReference type="PANTHER" id="PTHR45717:SF10">
    <property type="entry name" value="OS10G0501000 PROTEIN"/>
    <property type="match status" value="1"/>
</dbReference>
<dbReference type="Proteomes" id="UP000824469">
    <property type="component" value="Unassembled WGS sequence"/>
</dbReference>
<dbReference type="PANTHER" id="PTHR45717">
    <property type="entry name" value="OS12G0527900 PROTEIN"/>
    <property type="match status" value="1"/>
</dbReference>
<gene>
    <name evidence="1" type="ORF">KI387_005439</name>
</gene>
<accession>A0AA38GLN1</accession>
<dbReference type="GO" id="GO:0005739">
    <property type="term" value="C:mitochondrion"/>
    <property type="evidence" value="ECO:0007669"/>
    <property type="project" value="TreeGrafter"/>
</dbReference>
<name>A0AA38GLN1_TAXCH</name>
<protein>
    <submittedName>
        <fullName evidence="1">Uncharacterized protein</fullName>
    </submittedName>
</protein>